<gene>
    <name evidence="1" type="ORF">R2G56_00430</name>
</gene>
<comment type="caution">
    <text evidence="1">The sequence shown here is derived from an EMBL/GenBank/DDBJ whole genome shotgun (WGS) entry which is preliminary data.</text>
</comment>
<proteinExistence type="predicted"/>
<organism evidence="1 2">
    <name type="scientific">Nitratireductor aquimarinus</name>
    <dbReference type="NCBI Taxonomy" id="889300"/>
    <lineage>
        <taxon>Bacteria</taxon>
        <taxon>Pseudomonadati</taxon>
        <taxon>Pseudomonadota</taxon>
        <taxon>Alphaproteobacteria</taxon>
        <taxon>Hyphomicrobiales</taxon>
        <taxon>Phyllobacteriaceae</taxon>
        <taxon>Nitratireductor</taxon>
    </lineage>
</organism>
<accession>A0ABU4AER8</accession>
<dbReference type="Proteomes" id="UP001185659">
    <property type="component" value="Unassembled WGS sequence"/>
</dbReference>
<evidence type="ECO:0000313" key="1">
    <source>
        <dbReference type="EMBL" id="MDV6224741.1"/>
    </source>
</evidence>
<keyword evidence="2" id="KW-1185">Reference proteome</keyword>
<dbReference type="EMBL" id="JAWLIP010000001">
    <property type="protein sequence ID" value="MDV6224741.1"/>
    <property type="molecule type" value="Genomic_DNA"/>
</dbReference>
<dbReference type="RefSeq" id="WP_113155444.1">
    <property type="nucleotide sequence ID" value="NZ_CP177239.1"/>
</dbReference>
<reference evidence="1 2" key="1">
    <citation type="submission" date="2023-10" db="EMBL/GenBank/DDBJ databases">
        <authorList>
            <person name="Venkata Ramana C."/>
            <person name="Sasikala C."/>
            <person name="Dhurka M."/>
        </authorList>
    </citation>
    <scope>NUCLEOTIDE SEQUENCE [LARGE SCALE GENOMIC DNA]</scope>
    <source>
        <strain evidence="1 2">KCTC 32151</strain>
    </source>
</reference>
<evidence type="ECO:0008006" key="3">
    <source>
        <dbReference type="Google" id="ProtNLM"/>
    </source>
</evidence>
<evidence type="ECO:0000313" key="2">
    <source>
        <dbReference type="Proteomes" id="UP001185659"/>
    </source>
</evidence>
<name>A0ABU4AER8_9HYPH</name>
<protein>
    <recommendedName>
        <fullName evidence="3">Carboxypeptidase regulatory-like domain-containing protein</fullName>
    </recommendedName>
</protein>
<sequence>MAQEDAAKAVDGLRLPGLNNYAPASVDDALAIADTGEVTLVAHLNEGGDEIPNGLVWRIFGTQPGPDDKLPLVATARGGNSVFELAPGSYLVHAAYGRAGVTKRITVSREPMREDLFLDAGGLKLNAILPGGVRIPQNQLRFAIYEATEDNIGDGALILPKVEPGSIVRLNSGTYHVVSNYGDINAAIRSDIRVEAGKLTEATVEHRAADLTMKLVRERGGEAIADTAWSVLTDTGEIVYETVSAYASMVLAEGNYTIVAKNRDRIYQRDFSVVPGRNQDVELLPTDLLDTRNQFPD</sequence>